<reference evidence="3" key="1">
    <citation type="submission" date="2022-01" db="EMBL/GenBank/DDBJ databases">
        <authorList>
            <person name="King R."/>
        </authorList>
    </citation>
    <scope>NUCLEOTIDE SEQUENCE</scope>
</reference>
<dbReference type="InterPro" id="IPR041667">
    <property type="entry name" value="Cupin_8"/>
</dbReference>
<dbReference type="PANTHER" id="PTHR12480">
    <property type="entry name" value="ARGININE DEMETHYLASE AND LYSYL-HYDROXYLASE JMJD"/>
    <property type="match status" value="1"/>
</dbReference>
<dbReference type="EMBL" id="OV725080">
    <property type="protein sequence ID" value="CAH1398350.1"/>
    <property type="molecule type" value="Genomic_DNA"/>
</dbReference>
<gene>
    <name evidence="3" type="ORF">NEZAVI_LOCUS8018</name>
</gene>
<evidence type="ECO:0000313" key="3">
    <source>
        <dbReference type="EMBL" id="CAH1398350.1"/>
    </source>
</evidence>
<dbReference type="OrthoDB" id="10063099at2759"/>
<sequence length="349" mass="40258">MEAARMRLETILLDAQAAGLSRSEAVRLAAARRPKHWRVKICRIVLLIMALAIVVKAKLYTIEGITTAWMWYYGRHPTADKCAVWMPDVAYHVFRPPVDCTVCRDVHQVERVYNITPEEFETKYAFSGRPVIVSDAMKNWTAPYIFSFGFFRELYAGSKAQDRCQFFAYKTNFSFLWEVFEMPKERAELHNGQEPWYVGWSNCDEEVGQIIRDHYSKPYFLPKNSENKNTDWIFMGSKGFGAHMHVDNVNNPSWQAQLAGAKNWTLLPPPECIYECLSHQVTINQGEIFVLDTNIWYHSTLIVSDGISITIGAEFCTTYFLLHELSSKLLVPAYLKLAGMMEGIFNFNR</sequence>
<dbReference type="GO" id="GO:0016706">
    <property type="term" value="F:2-oxoglutarate-dependent dioxygenase activity"/>
    <property type="evidence" value="ECO:0007669"/>
    <property type="project" value="TreeGrafter"/>
</dbReference>
<name>A0A9P0MMI5_NEZVI</name>
<keyword evidence="1" id="KW-0812">Transmembrane</keyword>
<dbReference type="Proteomes" id="UP001152798">
    <property type="component" value="Chromosome 4"/>
</dbReference>
<keyword evidence="4" id="KW-1185">Reference proteome</keyword>
<proteinExistence type="predicted"/>
<feature type="transmembrane region" description="Helical" evidence="1">
    <location>
        <begin position="41"/>
        <end position="60"/>
    </location>
</feature>
<protein>
    <recommendedName>
        <fullName evidence="2">Cupin-like domain-containing protein</fullName>
    </recommendedName>
</protein>
<dbReference type="Gene3D" id="2.60.120.650">
    <property type="entry name" value="Cupin"/>
    <property type="match status" value="1"/>
</dbReference>
<organism evidence="3 4">
    <name type="scientific">Nezara viridula</name>
    <name type="common">Southern green stink bug</name>
    <name type="synonym">Cimex viridulus</name>
    <dbReference type="NCBI Taxonomy" id="85310"/>
    <lineage>
        <taxon>Eukaryota</taxon>
        <taxon>Metazoa</taxon>
        <taxon>Ecdysozoa</taxon>
        <taxon>Arthropoda</taxon>
        <taxon>Hexapoda</taxon>
        <taxon>Insecta</taxon>
        <taxon>Pterygota</taxon>
        <taxon>Neoptera</taxon>
        <taxon>Paraneoptera</taxon>
        <taxon>Hemiptera</taxon>
        <taxon>Heteroptera</taxon>
        <taxon>Panheteroptera</taxon>
        <taxon>Pentatomomorpha</taxon>
        <taxon>Pentatomoidea</taxon>
        <taxon>Pentatomidae</taxon>
        <taxon>Pentatominae</taxon>
        <taxon>Nezara</taxon>
    </lineage>
</organism>
<dbReference type="PANTHER" id="PTHR12480:SF19">
    <property type="entry name" value="CUPIN-LIKE DOMAIN-CONTAINING PROTEIN"/>
    <property type="match status" value="1"/>
</dbReference>
<accession>A0A9P0MMI5</accession>
<evidence type="ECO:0000313" key="4">
    <source>
        <dbReference type="Proteomes" id="UP001152798"/>
    </source>
</evidence>
<feature type="domain" description="Cupin-like" evidence="2">
    <location>
        <begin position="117"/>
        <end position="271"/>
    </location>
</feature>
<evidence type="ECO:0000259" key="2">
    <source>
        <dbReference type="Pfam" id="PF13621"/>
    </source>
</evidence>
<keyword evidence="1" id="KW-0472">Membrane</keyword>
<dbReference type="AlphaFoldDB" id="A0A9P0MMI5"/>
<keyword evidence="1" id="KW-1133">Transmembrane helix</keyword>
<dbReference type="SUPFAM" id="SSF51197">
    <property type="entry name" value="Clavaminate synthase-like"/>
    <property type="match status" value="1"/>
</dbReference>
<dbReference type="InterPro" id="IPR050910">
    <property type="entry name" value="JMJD6_ArgDemeth/LysHydrox"/>
</dbReference>
<dbReference type="Pfam" id="PF13621">
    <property type="entry name" value="Cupin_8"/>
    <property type="match status" value="1"/>
</dbReference>
<evidence type="ECO:0000256" key="1">
    <source>
        <dbReference type="SAM" id="Phobius"/>
    </source>
</evidence>